<keyword evidence="2" id="KW-1185">Reference proteome</keyword>
<reference evidence="2" key="2">
    <citation type="journal article" date="2018" name="Mol. Plant Microbe Interact.">
        <title>Genome sequence resources for the wheat stripe rust pathogen (Puccinia striiformis f. sp. tritici) and the barley stripe rust pathogen (Puccinia striiformis f. sp. hordei).</title>
        <authorList>
            <person name="Xia C."/>
            <person name="Wang M."/>
            <person name="Yin C."/>
            <person name="Cornejo O.E."/>
            <person name="Hulbert S.H."/>
            <person name="Chen X."/>
        </authorList>
    </citation>
    <scope>NUCLEOTIDE SEQUENCE [LARGE SCALE GENOMIC DNA]</scope>
    <source>
        <strain evidence="2">93-210</strain>
    </source>
</reference>
<dbReference type="EMBL" id="CM045881">
    <property type="protein sequence ID" value="KAI7936914.1"/>
    <property type="molecule type" value="Genomic_DNA"/>
</dbReference>
<organism evidence="1 2">
    <name type="scientific">Puccinia striiformis f. sp. tritici</name>
    <dbReference type="NCBI Taxonomy" id="168172"/>
    <lineage>
        <taxon>Eukaryota</taxon>
        <taxon>Fungi</taxon>
        <taxon>Dikarya</taxon>
        <taxon>Basidiomycota</taxon>
        <taxon>Pucciniomycotina</taxon>
        <taxon>Pucciniomycetes</taxon>
        <taxon>Pucciniales</taxon>
        <taxon>Pucciniaceae</taxon>
        <taxon>Puccinia</taxon>
    </lineage>
</organism>
<reference evidence="2" key="1">
    <citation type="journal article" date="2018" name="BMC Genomics">
        <title>Genomic insights into host adaptation between the wheat stripe rust pathogen (Puccinia striiformis f. sp. tritici) and the barley stripe rust pathogen (Puccinia striiformis f. sp. hordei).</title>
        <authorList>
            <person name="Xia C."/>
            <person name="Wang M."/>
            <person name="Yin C."/>
            <person name="Cornejo O.E."/>
            <person name="Hulbert S.H."/>
            <person name="Chen X."/>
        </authorList>
    </citation>
    <scope>NUCLEOTIDE SEQUENCE [LARGE SCALE GENOMIC DNA]</scope>
    <source>
        <strain evidence="2">93-210</strain>
    </source>
</reference>
<evidence type="ECO:0000313" key="1">
    <source>
        <dbReference type="EMBL" id="KAI7936914.1"/>
    </source>
</evidence>
<protein>
    <submittedName>
        <fullName evidence="1">Uncharacterized protein</fullName>
    </submittedName>
</protein>
<name>A0ACC0DRG2_9BASI</name>
<sequence length="234" mass="25228">MQKHKNGSNWKGKTYATIGGVKQQIDNAIMTPSKSDSRPFALTKSTLVLLGRLTGCMRSPEPTLLVGETGAGKTTVVRYTYISKTIAIQRIQTIPRVGGFDGLLGHLFRVGGASLSKTLSVSVEDIWKIAESVPHLSLLSLASNPSSPLIESHANSKAMSFEIVKNSTGRRPDAIQQQRVGYIVTQFSPSIQAVQHCHVYQPGDDFIVGTCLCLHSVAIGSPKPPLNRIKPGHS</sequence>
<accession>A0ACC0DRG2</accession>
<dbReference type="Proteomes" id="UP001060170">
    <property type="component" value="Chromosome 17"/>
</dbReference>
<comment type="caution">
    <text evidence="1">The sequence shown here is derived from an EMBL/GenBank/DDBJ whole genome shotgun (WGS) entry which is preliminary data.</text>
</comment>
<evidence type="ECO:0000313" key="2">
    <source>
        <dbReference type="Proteomes" id="UP001060170"/>
    </source>
</evidence>
<reference evidence="1 2" key="3">
    <citation type="journal article" date="2022" name="Microbiol. Spectr.">
        <title>Folding features and dynamics of 3D genome architecture in plant fungal pathogens.</title>
        <authorList>
            <person name="Xia C."/>
        </authorList>
    </citation>
    <scope>NUCLEOTIDE SEQUENCE [LARGE SCALE GENOMIC DNA]</scope>
    <source>
        <strain evidence="1 2">93-210</strain>
    </source>
</reference>
<gene>
    <name evidence="1" type="ORF">MJO28_015813</name>
</gene>
<proteinExistence type="predicted"/>